<name>A0ABM6TIQ0_9CAUL</name>
<dbReference type="Proteomes" id="UP000240527">
    <property type="component" value="Chromosome"/>
</dbReference>
<feature type="transmembrane region" description="Helical" evidence="2">
    <location>
        <begin position="189"/>
        <end position="217"/>
    </location>
</feature>
<evidence type="ECO:0000256" key="1">
    <source>
        <dbReference type="SAM" id="MobiDB-lite"/>
    </source>
</evidence>
<dbReference type="EMBL" id="CP027850">
    <property type="protein sequence ID" value="AVQ03069.1"/>
    <property type="molecule type" value="Genomic_DNA"/>
</dbReference>
<organism evidence="3 4">
    <name type="scientific">Caulobacter segnis</name>
    <dbReference type="NCBI Taxonomy" id="88688"/>
    <lineage>
        <taxon>Bacteria</taxon>
        <taxon>Pseudomonadati</taxon>
        <taxon>Pseudomonadota</taxon>
        <taxon>Alphaproteobacteria</taxon>
        <taxon>Caulobacterales</taxon>
        <taxon>Caulobacteraceae</taxon>
        <taxon>Caulobacter</taxon>
    </lineage>
</organism>
<sequence>MKLDVGAGARLIKRKHILALAVVLAPLTVAFWVCGFTGKVSRVDLAAISGSTEVAIGICASYLAFDRFRFHARFNYIARRITREKASGPDVLIASRSDGAMNSDEIGLLSVYYLAGDEQVVKYFKSHEHLLSQSEFLDSVTGKALALLLQTQIDRMLIMALAAVLCAWEMASAVFQLQHSLVTAWLPPAKILCAALIGTGAGYLLPALFFVSSKLLFDNVERYMDRRFKSMAVTMKREAETVSPPKLTPAPKTAASRSVKRPIRPTATKPNPSATRPIRPKKPSGPR</sequence>
<accession>A0ABM6TIQ0</accession>
<feature type="region of interest" description="Disordered" evidence="1">
    <location>
        <begin position="239"/>
        <end position="287"/>
    </location>
</feature>
<evidence type="ECO:0000313" key="4">
    <source>
        <dbReference type="Proteomes" id="UP000240527"/>
    </source>
</evidence>
<feature type="transmembrane region" description="Helical" evidence="2">
    <location>
        <begin position="46"/>
        <end position="65"/>
    </location>
</feature>
<keyword evidence="2" id="KW-0472">Membrane</keyword>
<protein>
    <submittedName>
        <fullName evidence="3">Uncharacterized protein</fullName>
    </submittedName>
</protein>
<dbReference type="RefSeq" id="WP_013080051.1">
    <property type="nucleotide sequence ID" value="NZ_CP027850.1"/>
</dbReference>
<keyword evidence="2" id="KW-1133">Transmembrane helix</keyword>
<gene>
    <name evidence="3" type="ORF">B7G68_15155</name>
</gene>
<reference evidence="3 4" key="1">
    <citation type="journal article" date="2015" name="Biotechnol. Bioeng.">
        <title>Genome sequence and phenotypic characterization of Caulobacter segnis.</title>
        <authorList>
            <person name="Patel S."/>
            <person name="Fletcher B."/>
            <person name="Scott D.C."/>
            <person name="Ely B."/>
        </authorList>
    </citation>
    <scope>NUCLEOTIDE SEQUENCE [LARGE SCALE GENOMIC DNA]</scope>
    <source>
        <strain evidence="3 4">TK0059</strain>
    </source>
</reference>
<feature type="transmembrane region" description="Helical" evidence="2">
    <location>
        <begin position="157"/>
        <end position="177"/>
    </location>
</feature>
<evidence type="ECO:0000313" key="3">
    <source>
        <dbReference type="EMBL" id="AVQ03069.1"/>
    </source>
</evidence>
<proteinExistence type="predicted"/>
<keyword evidence="4" id="KW-1185">Reference proteome</keyword>
<keyword evidence="2" id="KW-0812">Transmembrane</keyword>
<feature type="compositionally biased region" description="Basic residues" evidence="1">
    <location>
        <begin position="278"/>
        <end position="287"/>
    </location>
</feature>
<evidence type="ECO:0000256" key="2">
    <source>
        <dbReference type="SAM" id="Phobius"/>
    </source>
</evidence>